<gene>
    <name evidence="11" type="ORF">TRIADDRAFT_27646</name>
</gene>
<reference evidence="11 12" key="1">
    <citation type="journal article" date="2008" name="Nature">
        <title>The Trichoplax genome and the nature of placozoans.</title>
        <authorList>
            <person name="Srivastava M."/>
            <person name="Begovic E."/>
            <person name="Chapman J."/>
            <person name="Putnam N.H."/>
            <person name="Hellsten U."/>
            <person name="Kawashima T."/>
            <person name="Kuo A."/>
            <person name="Mitros T."/>
            <person name="Salamov A."/>
            <person name="Carpenter M.L."/>
            <person name="Signorovitch A.Y."/>
            <person name="Moreno M.A."/>
            <person name="Kamm K."/>
            <person name="Grimwood J."/>
            <person name="Schmutz J."/>
            <person name="Shapiro H."/>
            <person name="Grigoriev I.V."/>
            <person name="Buss L.W."/>
            <person name="Schierwater B."/>
            <person name="Dellaporta S.L."/>
            <person name="Rokhsar D.S."/>
        </authorList>
    </citation>
    <scope>NUCLEOTIDE SEQUENCE [LARGE SCALE GENOMIC DNA]</scope>
    <source>
        <strain evidence="11 12">Grell-BS-1999</strain>
    </source>
</reference>
<dbReference type="PANTHER" id="PTHR12117:SF0">
    <property type="entry name" value="PROLYL 3-HYDROXYLASE OGFOD1"/>
    <property type="match status" value="1"/>
</dbReference>
<evidence type="ECO:0000313" key="12">
    <source>
        <dbReference type="Proteomes" id="UP000009022"/>
    </source>
</evidence>
<dbReference type="GO" id="GO:0005737">
    <property type="term" value="C:cytoplasm"/>
    <property type="evidence" value="ECO:0000318"/>
    <property type="project" value="GO_Central"/>
</dbReference>
<dbReference type="InterPro" id="IPR039558">
    <property type="entry name" value="TPA1/OFD1_N"/>
</dbReference>
<dbReference type="PROSITE" id="PS51471">
    <property type="entry name" value="FE2OG_OXY"/>
    <property type="match status" value="1"/>
</dbReference>
<keyword evidence="7" id="KW-0408">Iron</keyword>
<sequence>FLSDTKAVHSLRNQLRKVKFFKKSNDLYSLNQSADLKGSPLPAIQSFRELLLDDVLPWLRDLTEIPLDDTLDITCSKYEYGDVLLCHDDELERRRIAFIYYLVPEWSSEDGGTLDLFSIDDNGDPDTVVKSLVPQWNNFVFFEVNTISFHQVSEVISKSKKRLSINGWFHGPNIDRPKLHKIPIPLISETETLTSLSDWINPVYLNIETQLQIRKQFEENSEIQLIDFLLNDKFNAVCFELRNHANSAWSRIGPANKCTDISKISSLPVSARDCFDLFNSIKFYTFIATLTGLNIGGCKPLFSTETDESDSDTLQTDTSSNYSEDPDVCNIQCCCGNFRRWKHKYYTLIRDSDPEMTEFGLDTVIFFCSASWKPECGGSTAYIAKGEDDELLTIQPTDNTLSIVYRDTETIKFVKYINHRLLALNPDSKCPHFYDLAMTYYE</sequence>
<keyword evidence="4" id="KW-0847">Vitamin C</keyword>
<evidence type="ECO:0000313" key="11">
    <source>
        <dbReference type="EMBL" id="EDV23007.1"/>
    </source>
</evidence>
<dbReference type="GeneID" id="6755130"/>
<dbReference type="SMART" id="SM00702">
    <property type="entry name" value="P4Hc"/>
    <property type="match status" value="1"/>
</dbReference>
<evidence type="ECO:0000256" key="9">
    <source>
        <dbReference type="ARBA" id="ARBA00047444"/>
    </source>
</evidence>
<dbReference type="KEGG" id="tad:TRIADDRAFT_27646"/>
<evidence type="ECO:0000256" key="4">
    <source>
        <dbReference type="ARBA" id="ARBA00022896"/>
    </source>
</evidence>
<keyword evidence="6" id="KW-0560">Oxidoreductase</keyword>
<keyword evidence="12" id="KW-1185">Reference proteome</keyword>
<dbReference type="InterPro" id="IPR051842">
    <property type="entry name" value="uS12_prolyl_hydroxylase"/>
</dbReference>
<comment type="similarity">
    <text evidence="2">Belongs to the TPA1 family.</text>
</comment>
<evidence type="ECO:0000256" key="1">
    <source>
        <dbReference type="ARBA" id="ARBA00001961"/>
    </source>
</evidence>
<evidence type="ECO:0000256" key="8">
    <source>
        <dbReference type="ARBA" id="ARBA00029938"/>
    </source>
</evidence>
<dbReference type="OMA" id="HDHEILY"/>
<dbReference type="GO" id="GO:0005506">
    <property type="term" value="F:iron ion binding"/>
    <property type="evidence" value="ECO:0007669"/>
    <property type="project" value="InterPro"/>
</dbReference>
<comment type="catalytic activity">
    <reaction evidence="9">
        <text>[ribosomal protein uS12]-L-proline + 2-oxoglutarate + O2 = [ribosomal protein uS12]-(3S)-3-hydroxy-L-proline + succinate + CO2</text>
        <dbReference type="Rhea" id="RHEA:54156"/>
        <dbReference type="Rhea" id="RHEA-COMP:13816"/>
        <dbReference type="Rhea" id="RHEA-COMP:13818"/>
        <dbReference type="ChEBI" id="CHEBI:15379"/>
        <dbReference type="ChEBI" id="CHEBI:16526"/>
        <dbReference type="ChEBI" id="CHEBI:16810"/>
        <dbReference type="ChEBI" id="CHEBI:30031"/>
        <dbReference type="ChEBI" id="CHEBI:50342"/>
        <dbReference type="ChEBI" id="CHEBI:85428"/>
    </reaction>
</comment>
<dbReference type="HOGENOM" id="CLU_027679_0_0_1"/>
<dbReference type="FunCoup" id="B3S1N6">
    <property type="interactions" value="1627"/>
</dbReference>
<dbReference type="RefSeq" id="XP_002113917.1">
    <property type="nucleotide sequence ID" value="XM_002113881.1"/>
</dbReference>
<name>B3S1N6_TRIAD</name>
<dbReference type="InParanoid" id="B3S1N6"/>
<protein>
    <recommendedName>
        <fullName evidence="8">uS12 prolyl 3-hydroxylase</fullName>
    </recommendedName>
</protein>
<dbReference type="GO" id="GO:0006449">
    <property type="term" value="P:regulation of translational termination"/>
    <property type="evidence" value="ECO:0000318"/>
    <property type="project" value="GO_Central"/>
</dbReference>
<dbReference type="CTD" id="6755130"/>
<dbReference type="FunFam" id="2.60.120.620:FF:000034">
    <property type="entry name" value="2-oxoglutarate and iron-dependent oxygenase domain-containing 1"/>
    <property type="match status" value="1"/>
</dbReference>
<evidence type="ECO:0000256" key="5">
    <source>
        <dbReference type="ARBA" id="ARBA00022964"/>
    </source>
</evidence>
<feature type="domain" description="Fe2OG dioxygenase" evidence="10">
    <location>
        <begin position="66"/>
        <end position="171"/>
    </location>
</feature>
<dbReference type="eggNOG" id="KOG3844">
    <property type="taxonomic scope" value="Eukaryota"/>
</dbReference>
<dbReference type="PhylomeDB" id="B3S1N6"/>
<dbReference type="Pfam" id="PF13661">
    <property type="entry name" value="2OG-FeII_Oxy_4"/>
    <property type="match status" value="1"/>
</dbReference>
<dbReference type="Gene3D" id="2.60.120.620">
    <property type="entry name" value="q2cbj1_9rhob like domain"/>
    <property type="match status" value="2"/>
</dbReference>
<dbReference type="Pfam" id="PF10637">
    <property type="entry name" value="Ofd1_CTDD"/>
    <property type="match status" value="1"/>
</dbReference>
<proteinExistence type="inferred from homology"/>
<organism evidence="11 12">
    <name type="scientific">Trichoplax adhaerens</name>
    <name type="common">Trichoplax reptans</name>
    <dbReference type="NCBI Taxonomy" id="10228"/>
    <lineage>
        <taxon>Eukaryota</taxon>
        <taxon>Metazoa</taxon>
        <taxon>Placozoa</taxon>
        <taxon>Uniplacotomia</taxon>
        <taxon>Trichoplacea</taxon>
        <taxon>Trichoplacidae</taxon>
        <taxon>Trichoplax</taxon>
    </lineage>
</organism>
<dbReference type="OrthoDB" id="430522at2759"/>
<evidence type="ECO:0000256" key="3">
    <source>
        <dbReference type="ARBA" id="ARBA00022723"/>
    </source>
</evidence>
<dbReference type="STRING" id="10228.B3S1N6"/>
<evidence type="ECO:0000256" key="7">
    <source>
        <dbReference type="ARBA" id="ARBA00023004"/>
    </source>
</evidence>
<dbReference type="GO" id="GO:0031418">
    <property type="term" value="F:L-ascorbic acid binding"/>
    <property type="evidence" value="ECO:0007669"/>
    <property type="project" value="UniProtKB-KW"/>
</dbReference>
<evidence type="ECO:0000259" key="10">
    <source>
        <dbReference type="PROSITE" id="PS51471"/>
    </source>
</evidence>
<dbReference type="GO" id="GO:0031543">
    <property type="term" value="F:peptidyl-proline dioxygenase activity"/>
    <property type="evidence" value="ECO:0000318"/>
    <property type="project" value="GO_Central"/>
</dbReference>
<feature type="non-terminal residue" evidence="11">
    <location>
        <position position="1"/>
    </location>
</feature>
<evidence type="ECO:0000256" key="6">
    <source>
        <dbReference type="ARBA" id="ARBA00023002"/>
    </source>
</evidence>
<dbReference type="InterPro" id="IPR005123">
    <property type="entry name" value="Oxoglu/Fe-dep_dioxygenase_dom"/>
</dbReference>
<keyword evidence="3" id="KW-0479">Metal-binding</keyword>
<dbReference type="Proteomes" id="UP000009022">
    <property type="component" value="Unassembled WGS sequence"/>
</dbReference>
<evidence type="ECO:0000256" key="2">
    <source>
        <dbReference type="ARBA" id="ARBA00007443"/>
    </source>
</evidence>
<dbReference type="PANTHER" id="PTHR12117">
    <property type="entry name" value="HISTONE ACETYLTRANSFERASE COMPLEX"/>
    <property type="match status" value="1"/>
</dbReference>
<dbReference type="EMBL" id="DS985247">
    <property type="protein sequence ID" value="EDV23007.1"/>
    <property type="molecule type" value="Genomic_DNA"/>
</dbReference>
<keyword evidence="5" id="KW-0223">Dioxygenase</keyword>
<dbReference type="InterPro" id="IPR006620">
    <property type="entry name" value="Pro_4_hyd_alph"/>
</dbReference>
<dbReference type="AlphaFoldDB" id="B3S1N6"/>
<dbReference type="InterPro" id="IPR019601">
    <property type="entry name" value="Oxoglutarate/Fe-dep_Oase_C"/>
</dbReference>
<accession>B3S1N6</accession>
<comment type="cofactor">
    <cofactor evidence="1">
        <name>L-ascorbate</name>
        <dbReference type="ChEBI" id="CHEBI:38290"/>
    </cofactor>
</comment>